<name>A0ACC0W7Q9_9STRA</name>
<evidence type="ECO:0000313" key="2">
    <source>
        <dbReference type="Proteomes" id="UP001163321"/>
    </source>
</evidence>
<gene>
    <name evidence="1" type="ORF">PsorP6_007643</name>
</gene>
<dbReference type="EMBL" id="CM047582">
    <property type="protein sequence ID" value="KAI9914774.1"/>
    <property type="molecule type" value="Genomic_DNA"/>
</dbReference>
<reference evidence="1 2" key="1">
    <citation type="journal article" date="2022" name="bioRxiv">
        <title>The genome of the oomycete Peronosclerospora sorghi, a cosmopolitan pathogen of maize and sorghum, is inflated with dispersed pseudogenes.</title>
        <authorList>
            <person name="Fletcher K."/>
            <person name="Martin F."/>
            <person name="Isakeit T."/>
            <person name="Cavanaugh K."/>
            <person name="Magill C."/>
            <person name="Michelmore R."/>
        </authorList>
    </citation>
    <scope>NUCLEOTIDE SEQUENCE [LARGE SCALE GENOMIC DNA]</scope>
    <source>
        <strain evidence="1">P6</strain>
    </source>
</reference>
<keyword evidence="2" id="KW-1185">Reference proteome</keyword>
<protein>
    <submittedName>
        <fullName evidence="1">Uncharacterized protein</fullName>
    </submittedName>
</protein>
<organism evidence="1 2">
    <name type="scientific">Peronosclerospora sorghi</name>
    <dbReference type="NCBI Taxonomy" id="230839"/>
    <lineage>
        <taxon>Eukaryota</taxon>
        <taxon>Sar</taxon>
        <taxon>Stramenopiles</taxon>
        <taxon>Oomycota</taxon>
        <taxon>Peronosporomycetes</taxon>
        <taxon>Peronosporales</taxon>
        <taxon>Peronosporaceae</taxon>
        <taxon>Peronosclerospora</taxon>
    </lineage>
</organism>
<evidence type="ECO:0000313" key="1">
    <source>
        <dbReference type="EMBL" id="KAI9914774.1"/>
    </source>
</evidence>
<dbReference type="Proteomes" id="UP001163321">
    <property type="component" value="Chromosome 3"/>
</dbReference>
<comment type="caution">
    <text evidence="1">The sequence shown here is derived from an EMBL/GenBank/DDBJ whole genome shotgun (WGS) entry which is preliminary data.</text>
</comment>
<proteinExistence type="predicted"/>
<sequence length="125" mass="14064">MSFSPPIAPIKVSVLPLSNNSVFDDFVEELEKVFVAETLECKVDTSSVAISRKYARADELDILFGVTINFDTVKDRQETLRERDSTAQVRIPIDAIGSEVRKLVNGLATWDETLERYPNVKVTDE</sequence>
<accession>A0ACC0W7Q9</accession>